<keyword evidence="1" id="KW-1133">Transmembrane helix</keyword>
<organism evidence="3 4">
    <name type="scientific">Camelina sativa</name>
    <name type="common">False flax</name>
    <name type="synonym">Myagrum sativum</name>
    <dbReference type="NCBI Taxonomy" id="90675"/>
    <lineage>
        <taxon>Eukaryota</taxon>
        <taxon>Viridiplantae</taxon>
        <taxon>Streptophyta</taxon>
        <taxon>Embryophyta</taxon>
        <taxon>Tracheophyta</taxon>
        <taxon>Spermatophyta</taxon>
        <taxon>Magnoliopsida</taxon>
        <taxon>eudicotyledons</taxon>
        <taxon>Gunneridae</taxon>
        <taxon>Pentapetalae</taxon>
        <taxon>rosids</taxon>
        <taxon>malvids</taxon>
        <taxon>Brassicales</taxon>
        <taxon>Brassicaceae</taxon>
        <taxon>Camelineae</taxon>
        <taxon>Camelina</taxon>
    </lineage>
</organism>
<reference evidence="4" key="2">
    <citation type="submission" date="2025-08" db="UniProtKB">
        <authorList>
            <consortium name="RefSeq"/>
        </authorList>
    </citation>
    <scope>IDENTIFICATION</scope>
    <source>
        <tissue evidence="4">Leaf</tissue>
    </source>
</reference>
<gene>
    <name evidence="4" type="primary">LOC104715361</name>
</gene>
<evidence type="ECO:0000313" key="4">
    <source>
        <dbReference type="RefSeq" id="XP_010431076.1"/>
    </source>
</evidence>
<accession>A0ABM0TTE2</accession>
<proteinExistence type="predicted"/>
<evidence type="ECO:0000259" key="2">
    <source>
        <dbReference type="Pfam" id="PF24583"/>
    </source>
</evidence>
<protein>
    <submittedName>
        <fullName evidence="4">Uncharacterized protein LOC104715361</fullName>
    </submittedName>
</protein>
<evidence type="ECO:0000256" key="1">
    <source>
        <dbReference type="SAM" id="Phobius"/>
    </source>
</evidence>
<keyword evidence="3" id="KW-1185">Reference proteome</keyword>
<evidence type="ECO:0000313" key="3">
    <source>
        <dbReference type="Proteomes" id="UP000694864"/>
    </source>
</evidence>
<dbReference type="Proteomes" id="UP000694864">
    <property type="component" value="Chromosome 9"/>
</dbReference>
<feature type="domain" description="DUF7610" evidence="2">
    <location>
        <begin position="9"/>
        <end position="81"/>
    </location>
</feature>
<dbReference type="InterPro" id="IPR056029">
    <property type="entry name" value="DUF7610"/>
</dbReference>
<dbReference type="RefSeq" id="XP_010431076.1">
    <property type="nucleotide sequence ID" value="XM_010432774.2"/>
</dbReference>
<dbReference type="Pfam" id="PF24583">
    <property type="entry name" value="DUF7610"/>
    <property type="match status" value="1"/>
</dbReference>
<keyword evidence="1" id="KW-0812">Transmembrane</keyword>
<reference evidence="3" key="1">
    <citation type="journal article" date="2014" name="Nat. Commun.">
        <title>The emerging biofuel crop Camelina sativa retains a highly undifferentiated hexaploid genome structure.</title>
        <authorList>
            <person name="Kagale S."/>
            <person name="Koh C."/>
            <person name="Nixon J."/>
            <person name="Bollina V."/>
            <person name="Clarke W.E."/>
            <person name="Tuteja R."/>
            <person name="Spillane C."/>
            <person name="Robinson S.J."/>
            <person name="Links M.G."/>
            <person name="Clarke C."/>
            <person name="Higgins E.E."/>
            <person name="Huebert T."/>
            <person name="Sharpe A.G."/>
            <person name="Parkin I.A."/>
        </authorList>
    </citation>
    <scope>NUCLEOTIDE SEQUENCE [LARGE SCALE GENOMIC DNA]</scope>
    <source>
        <strain evidence="3">cv. DH55</strain>
    </source>
</reference>
<name>A0ABM0TTE2_CAMSA</name>
<dbReference type="GeneID" id="104715361"/>
<keyword evidence="1" id="KW-0472">Membrane</keyword>
<sequence>MKANINSVLEKKLEELESLLEVVTFTNEDDPNLRKIQLGILFVRTLLTAEISSRRMHVEGEEDVEERFQCIAKRLTEIEASIINQWPGHHDNGSSIEPEMESLETNAGIVNDDTGADYSSVGSCLNESCKAEEEKKDDVVEADEQWLMFQDALSEEMREIKFPVVGTVKEEVMDRKVNGNGRVCFRALVCFGFIGLVGCTISLVGYIGKSNDTFFLTPT</sequence>
<feature type="transmembrane region" description="Helical" evidence="1">
    <location>
        <begin position="183"/>
        <end position="207"/>
    </location>
</feature>